<proteinExistence type="predicted"/>
<dbReference type="Pfam" id="PF05521">
    <property type="entry name" value="Phage_HCP"/>
    <property type="match status" value="1"/>
</dbReference>
<gene>
    <name evidence="1" type="ORF">NBRC111893_2494</name>
</gene>
<dbReference type="RefSeq" id="WP_160114489.1">
    <property type="nucleotide sequence ID" value="NZ_BEXA01000009.1"/>
</dbReference>
<evidence type="ECO:0000313" key="1">
    <source>
        <dbReference type="EMBL" id="GAY74348.1"/>
    </source>
</evidence>
<sequence length="116" mass="13127">MVKIKPHQLNNRAEFGTIDEQVNPNTGANRKAFVPQFTLWCAIRTRTLNQMFAAKSAGLEDTRTIAVRHNQHIVEELRVRLNGEVYRIVNISPDDSNNFIAFDFITLTKTDGVKGA</sequence>
<dbReference type="InterPro" id="IPR038666">
    <property type="entry name" value="SSP1_head-tail_sf"/>
</dbReference>
<accession>A0A401FPY7</accession>
<dbReference type="Gene3D" id="2.40.10.270">
    <property type="entry name" value="Bacteriophage SPP1 head-tail adaptor protein"/>
    <property type="match status" value="1"/>
</dbReference>
<dbReference type="InterPro" id="IPR008767">
    <property type="entry name" value="Phage_SPP1_head-tail_adaptor"/>
</dbReference>
<name>A0A401FPY7_9LACO</name>
<keyword evidence="2" id="KW-1185">Reference proteome</keyword>
<evidence type="ECO:0000313" key="2">
    <source>
        <dbReference type="Proteomes" id="UP000286974"/>
    </source>
</evidence>
<protein>
    <submittedName>
        <fullName evidence="1">Phage capsid and scaffold</fullName>
    </submittedName>
</protein>
<dbReference type="NCBIfam" id="TIGR01563">
    <property type="entry name" value="gp16_SPP1"/>
    <property type="match status" value="1"/>
</dbReference>
<dbReference type="OrthoDB" id="2146163at2"/>
<dbReference type="AlphaFoldDB" id="A0A401FPY7"/>
<comment type="caution">
    <text evidence="1">The sequence shown here is derived from an EMBL/GenBank/DDBJ whole genome shotgun (WGS) entry which is preliminary data.</text>
</comment>
<organism evidence="1 2">
    <name type="scientific">Lentilactobacillus kosonis</name>
    <dbReference type="NCBI Taxonomy" id="2810561"/>
    <lineage>
        <taxon>Bacteria</taxon>
        <taxon>Bacillati</taxon>
        <taxon>Bacillota</taxon>
        <taxon>Bacilli</taxon>
        <taxon>Lactobacillales</taxon>
        <taxon>Lactobacillaceae</taxon>
        <taxon>Lentilactobacillus</taxon>
    </lineage>
</organism>
<dbReference type="EMBL" id="BEXA01000009">
    <property type="protein sequence ID" value="GAY74348.1"/>
    <property type="molecule type" value="Genomic_DNA"/>
</dbReference>
<dbReference type="Proteomes" id="UP000286974">
    <property type="component" value="Unassembled WGS sequence"/>
</dbReference>
<reference evidence="1 2" key="1">
    <citation type="submission" date="2017-11" db="EMBL/GenBank/DDBJ databases">
        <title>Draft Genome Sequence of Lactobacillus curieae NBRC 111893 isolated from Koso, a Japanese sugar-Vegetable Fermented Beverage.</title>
        <authorList>
            <person name="Chiou T.Y."/>
            <person name="Oshima K."/>
            <person name="Suda W."/>
            <person name="Hattori M."/>
            <person name="Takahashi T."/>
        </authorList>
    </citation>
    <scope>NUCLEOTIDE SEQUENCE [LARGE SCALE GENOMIC DNA]</scope>
    <source>
        <strain evidence="1 2">NBRC111893</strain>
    </source>
</reference>